<proteinExistence type="inferred from homology"/>
<dbReference type="InterPro" id="IPR009050">
    <property type="entry name" value="Globin-like_sf"/>
</dbReference>
<keyword evidence="1 6" id="KW-0813">Transport</keyword>
<comment type="similarity">
    <text evidence="6">Belongs to the globin family.</text>
</comment>
<dbReference type="GO" id="GO:0046872">
    <property type="term" value="F:metal ion binding"/>
    <property type="evidence" value="ECO:0007669"/>
    <property type="project" value="UniProtKB-KW"/>
</dbReference>
<dbReference type="PANTHER" id="PTHR46458:SF1">
    <property type="entry name" value="GEO09476P1"/>
    <property type="match status" value="1"/>
</dbReference>
<dbReference type="CDD" id="cd01040">
    <property type="entry name" value="Mb-like"/>
    <property type="match status" value="1"/>
</dbReference>
<name>A0A914VGR6_9BILA</name>
<evidence type="ECO:0000256" key="1">
    <source>
        <dbReference type="ARBA" id="ARBA00022448"/>
    </source>
</evidence>
<keyword evidence="2 6" id="KW-0349">Heme</keyword>
<dbReference type="InterPro" id="IPR050532">
    <property type="entry name" value="Globin-like_OT"/>
</dbReference>
<dbReference type="Pfam" id="PF00042">
    <property type="entry name" value="Globin"/>
    <property type="match status" value="1"/>
</dbReference>
<keyword evidence="3 6" id="KW-0561">Oxygen transport</keyword>
<evidence type="ECO:0000313" key="9">
    <source>
        <dbReference type="Proteomes" id="UP000887566"/>
    </source>
</evidence>
<dbReference type="WBParaSite" id="PSAMB.scaffold1935size26560.g15635.t1">
    <property type="protein sequence ID" value="PSAMB.scaffold1935size26560.g15635.t1"/>
    <property type="gene ID" value="PSAMB.scaffold1935size26560.g15635"/>
</dbReference>
<dbReference type="InterPro" id="IPR044399">
    <property type="entry name" value="Mb-like_M"/>
</dbReference>
<keyword evidence="9" id="KW-1185">Reference proteome</keyword>
<keyword evidence="5" id="KW-0408">Iron</keyword>
<evidence type="ECO:0000313" key="10">
    <source>
        <dbReference type="WBParaSite" id="PSAMB.scaffold1935size26560.g15635.t1"/>
    </source>
</evidence>
<dbReference type="GO" id="GO:0020037">
    <property type="term" value="F:heme binding"/>
    <property type="evidence" value="ECO:0007669"/>
    <property type="project" value="InterPro"/>
</dbReference>
<dbReference type="Proteomes" id="UP000887566">
    <property type="component" value="Unplaced"/>
</dbReference>
<reference evidence="10" key="1">
    <citation type="submission" date="2022-11" db="UniProtKB">
        <authorList>
            <consortium name="WormBaseParasite"/>
        </authorList>
    </citation>
    <scope>IDENTIFICATION</scope>
</reference>
<evidence type="ECO:0000256" key="4">
    <source>
        <dbReference type="ARBA" id="ARBA00022723"/>
    </source>
</evidence>
<feature type="compositionally biased region" description="Polar residues" evidence="7">
    <location>
        <begin position="46"/>
        <end position="65"/>
    </location>
</feature>
<dbReference type="InterPro" id="IPR000971">
    <property type="entry name" value="Globin"/>
</dbReference>
<organism evidence="9 10">
    <name type="scientific">Plectus sambesii</name>
    <dbReference type="NCBI Taxonomy" id="2011161"/>
    <lineage>
        <taxon>Eukaryota</taxon>
        <taxon>Metazoa</taxon>
        <taxon>Ecdysozoa</taxon>
        <taxon>Nematoda</taxon>
        <taxon>Chromadorea</taxon>
        <taxon>Plectida</taxon>
        <taxon>Plectina</taxon>
        <taxon>Plectoidea</taxon>
        <taxon>Plectidae</taxon>
        <taxon>Plectus</taxon>
    </lineage>
</organism>
<dbReference type="PROSITE" id="PS01033">
    <property type="entry name" value="GLOBIN"/>
    <property type="match status" value="1"/>
</dbReference>
<dbReference type="GO" id="GO:0005344">
    <property type="term" value="F:oxygen carrier activity"/>
    <property type="evidence" value="ECO:0007669"/>
    <property type="project" value="UniProtKB-KW"/>
</dbReference>
<dbReference type="InterPro" id="IPR012292">
    <property type="entry name" value="Globin/Proto"/>
</dbReference>
<dbReference type="Gene3D" id="1.10.490.10">
    <property type="entry name" value="Globins"/>
    <property type="match status" value="1"/>
</dbReference>
<evidence type="ECO:0000256" key="5">
    <source>
        <dbReference type="ARBA" id="ARBA00023004"/>
    </source>
</evidence>
<evidence type="ECO:0000256" key="2">
    <source>
        <dbReference type="ARBA" id="ARBA00022617"/>
    </source>
</evidence>
<dbReference type="SUPFAM" id="SSF46458">
    <property type="entry name" value="Globin-like"/>
    <property type="match status" value="1"/>
</dbReference>
<keyword evidence="4" id="KW-0479">Metal-binding</keyword>
<evidence type="ECO:0000259" key="8">
    <source>
        <dbReference type="PROSITE" id="PS01033"/>
    </source>
</evidence>
<evidence type="ECO:0000256" key="6">
    <source>
        <dbReference type="RuleBase" id="RU000356"/>
    </source>
</evidence>
<protein>
    <submittedName>
        <fullName evidence="10">Globin family profile domain-containing protein</fullName>
    </submittedName>
</protein>
<evidence type="ECO:0000256" key="3">
    <source>
        <dbReference type="ARBA" id="ARBA00022621"/>
    </source>
</evidence>
<sequence>MGNAHGRSSCSTLLSASSHALSNENGADQRKRPSITITIVDEGSEQHSPTASGEHQLRPTRSTTSVPEDLAPLVALMLRPAAMSRSRSLSPIAPPLQRYSRHTTVKVTSSKLLTTRQRRVICDSWRLTIGRCRADRVCFGMLVFRQLCEESTQFKLLFDLSVDRDLTLMHSQHPFVRHARIFANMIDLTVRNIDELEVQITPALFVYGRRHFYKMSDGFNSKMVETFTQRTVQTVCDALGGEYTAETVDAWEQLMEYMLSKLKEGYDFESIHSKKSRLSQRFGDLFAL</sequence>
<dbReference type="AlphaFoldDB" id="A0A914VGR6"/>
<evidence type="ECO:0000256" key="7">
    <source>
        <dbReference type="SAM" id="MobiDB-lite"/>
    </source>
</evidence>
<feature type="domain" description="Globin" evidence="8">
    <location>
        <begin position="112"/>
        <end position="267"/>
    </location>
</feature>
<feature type="region of interest" description="Disordered" evidence="7">
    <location>
        <begin position="41"/>
        <end position="65"/>
    </location>
</feature>
<accession>A0A914VGR6</accession>
<dbReference type="GO" id="GO:0019825">
    <property type="term" value="F:oxygen binding"/>
    <property type="evidence" value="ECO:0007669"/>
    <property type="project" value="InterPro"/>
</dbReference>
<dbReference type="PANTHER" id="PTHR46458">
    <property type="entry name" value="BLR2807 PROTEIN"/>
    <property type="match status" value="1"/>
</dbReference>